<dbReference type="SUPFAM" id="SSF55797">
    <property type="entry name" value="PR-1-like"/>
    <property type="match status" value="1"/>
</dbReference>
<dbReference type="Pfam" id="PF00188">
    <property type="entry name" value="CAP"/>
    <property type="match status" value="1"/>
</dbReference>
<feature type="domain" description="SCP" evidence="2">
    <location>
        <begin position="74"/>
        <end position="192"/>
    </location>
</feature>
<dbReference type="EMBL" id="CADCUR010000033">
    <property type="protein sequence ID" value="CAA9382180.1"/>
    <property type="molecule type" value="Genomic_DNA"/>
</dbReference>
<protein>
    <submittedName>
        <fullName evidence="3">Uncharacterized protein, YkwD family</fullName>
    </submittedName>
</protein>
<proteinExistence type="predicted"/>
<dbReference type="PANTHER" id="PTHR31157:SF1">
    <property type="entry name" value="SCP DOMAIN-CONTAINING PROTEIN"/>
    <property type="match status" value="1"/>
</dbReference>
<sequence length="197" mass="22514">MKNKFFLFLLVLTFSQTAFPQNAASEKPKAYLFSSSGENRSALNRPRIYPSESAKPAEKSKATNAFDLERRAFELINRQRAVIRLEALVWSDEAAKIARLHSENMANYNFFSHTGIDGSMVNDRADSFGVRKWRAIGENIAYNQGFENPVEFAVERWMQSPKHRDNLLNSRWKESGIGIAVTADGTYYFTEVFLARN</sequence>
<dbReference type="CDD" id="cd05379">
    <property type="entry name" value="CAP_bacterial"/>
    <property type="match status" value="1"/>
</dbReference>
<feature type="chain" id="PRO_5026910970" evidence="1">
    <location>
        <begin position="24"/>
        <end position="197"/>
    </location>
</feature>
<dbReference type="PANTHER" id="PTHR31157">
    <property type="entry name" value="SCP DOMAIN-CONTAINING PROTEIN"/>
    <property type="match status" value="1"/>
</dbReference>
<dbReference type="AlphaFoldDB" id="A0A6J4NEH4"/>
<evidence type="ECO:0000259" key="2">
    <source>
        <dbReference type="Pfam" id="PF00188"/>
    </source>
</evidence>
<evidence type="ECO:0000256" key="1">
    <source>
        <dbReference type="SAM" id="SignalP"/>
    </source>
</evidence>
<dbReference type="InterPro" id="IPR014044">
    <property type="entry name" value="CAP_dom"/>
</dbReference>
<dbReference type="Gene3D" id="3.40.33.10">
    <property type="entry name" value="CAP"/>
    <property type="match status" value="1"/>
</dbReference>
<evidence type="ECO:0000313" key="3">
    <source>
        <dbReference type="EMBL" id="CAA9382180.1"/>
    </source>
</evidence>
<keyword evidence="1" id="KW-0732">Signal</keyword>
<organism evidence="3">
    <name type="scientific">uncultured Pyrinomonadaceae bacterium</name>
    <dbReference type="NCBI Taxonomy" id="2283094"/>
    <lineage>
        <taxon>Bacteria</taxon>
        <taxon>Pseudomonadati</taxon>
        <taxon>Acidobacteriota</taxon>
        <taxon>Blastocatellia</taxon>
        <taxon>Blastocatellales</taxon>
        <taxon>Pyrinomonadaceae</taxon>
        <taxon>environmental samples</taxon>
    </lineage>
</organism>
<dbReference type="InterPro" id="IPR035940">
    <property type="entry name" value="CAP_sf"/>
</dbReference>
<name>A0A6J4NEH4_9BACT</name>
<reference evidence="3" key="1">
    <citation type="submission" date="2020-02" db="EMBL/GenBank/DDBJ databases">
        <authorList>
            <person name="Meier V. D."/>
        </authorList>
    </citation>
    <scope>NUCLEOTIDE SEQUENCE</scope>
    <source>
        <strain evidence="3">AVDCRST_MAG74</strain>
    </source>
</reference>
<gene>
    <name evidence="3" type="ORF">AVDCRST_MAG74-598</name>
</gene>
<feature type="signal peptide" evidence="1">
    <location>
        <begin position="1"/>
        <end position="23"/>
    </location>
</feature>
<accession>A0A6J4NEH4</accession>